<comment type="subcellular location">
    <subcellularLocation>
        <location evidence="1">Nucleus</location>
    </subcellularLocation>
</comment>
<keyword evidence="10" id="KW-1185">Reference proteome</keyword>
<dbReference type="GO" id="GO:0003723">
    <property type="term" value="F:RNA binding"/>
    <property type="evidence" value="ECO:0007669"/>
    <property type="project" value="UniProtKB-KW"/>
</dbReference>
<evidence type="ECO:0000256" key="7">
    <source>
        <dbReference type="PROSITE-ProRule" id="PRU00322"/>
    </source>
</evidence>
<dbReference type="Proteomes" id="UP000250043">
    <property type="component" value="Unassembled WGS sequence"/>
</dbReference>
<gene>
    <name evidence="9" type="ORF">OBBRIDRAFT_834315</name>
</gene>
<keyword evidence="5" id="KW-0694">RNA-binding</keyword>
<keyword evidence="6" id="KW-0539">Nucleus</keyword>
<dbReference type="GO" id="GO:0006355">
    <property type="term" value="P:regulation of DNA-templated transcription"/>
    <property type="evidence" value="ECO:0007669"/>
    <property type="project" value="InterPro"/>
</dbReference>
<dbReference type="PANTHER" id="PTHR23238">
    <property type="entry name" value="RNA BINDING PROTEIN"/>
    <property type="match status" value="1"/>
</dbReference>
<evidence type="ECO:0000256" key="1">
    <source>
        <dbReference type="ARBA" id="ARBA00004123"/>
    </source>
</evidence>
<dbReference type="SMART" id="SM00547">
    <property type="entry name" value="ZnF_RBZ"/>
    <property type="match status" value="2"/>
</dbReference>
<dbReference type="Pfam" id="PF00641">
    <property type="entry name" value="Zn_ribbon_RanBP"/>
    <property type="match status" value="1"/>
</dbReference>
<organism evidence="9 10">
    <name type="scientific">Obba rivulosa</name>
    <dbReference type="NCBI Taxonomy" id="1052685"/>
    <lineage>
        <taxon>Eukaryota</taxon>
        <taxon>Fungi</taxon>
        <taxon>Dikarya</taxon>
        <taxon>Basidiomycota</taxon>
        <taxon>Agaricomycotina</taxon>
        <taxon>Agaricomycetes</taxon>
        <taxon>Polyporales</taxon>
        <taxon>Gelatoporiaceae</taxon>
        <taxon>Obba</taxon>
    </lineage>
</organism>
<evidence type="ECO:0000256" key="6">
    <source>
        <dbReference type="ARBA" id="ARBA00023242"/>
    </source>
</evidence>
<name>A0A8E2B352_9APHY</name>
<dbReference type="SUPFAM" id="SSF90209">
    <property type="entry name" value="Ran binding protein zinc finger-like"/>
    <property type="match status" value="2"/>
</dbReference>
<evidence type="ECO:0000256" key="5">
    <source>
        <dbReference type="ARBA" id="ARBA00022884"/>
    </source>
</evidence>
<reference evidence="9 10" key="1">
    <citation type="submission" date="2016-07" db="EMBL/GenBank/DDBJ databases">
        <title>Draft genome of the white-rot fungus Obba rivulosa 3A-2.</title>
        <authorList>
            <consortium name="DOE Joint Genome Institute"/>
            <person name="Miettinen O."/>
            <person name="Riley R."/>
            <person name="Acob R."/>
            <person name="Barry K."/>
            <person name="Cullen D."/>
            <person name="De Vries R."/>
            <person name="Hainaut M."/>
            <person name="Hatakka A."/>
            <person name="Henrissat B."/>
            <person name="Hilden K."/>
            <person name="Kuo R."/>
            <person name="Labutti K."/>
            <person name="Lipzen A."/>
            <person name="Makela M.R."/>
            <person name="Sandor L."/>
            <person name="Spatafora J.W."/>
            <person name="Grigoriev I.V."/>
            <person name="Hibbett D.S."/>
        </authorList>
    </citation>
    <scope>NUCLEOTIDE SEQUENCE [LARGE SCALE GENOMIC DNA]</scope>
    <source>
        <strain evidence="9 10">3A-2</strain>
    </source>
</reference>
<dbReference type="Gene3D" id="4.10.1060.10">
    <property type="entry name" value="Zinc finger, RanBP2-type"/>
    <property type="match status" value="2"/>
</dbReference>
<evidence type="ECO:0000313" key="10">
    <source>
        <dbReference type="Proteomes" id="UP000250043"/>
    </source>
</evidence>
<dbReference type="OrthoDB" id="448399at2759"/>
<protein>
    <recommendedName>
        <fullName evidence="8">RanBP2-type domain-containing protein</fullName>
    </recommendedName>
</protein>
<evidence type="ECO:0000259" key="8">
    <source>
        <dbReference type="PROSITE" id="PS50199"/>
    </source>
</evidence>
<accession>A0A8E2B352</accession>
<feature type="domain" description="RanBP2-type" evidence="8">
    <location>
        <begin position="227"/>
        <end position="258"/>
    </location>
</feature>
<dbReference type="InterPro" id="IPR034870">
    <property type="entry name" value="TET_fam"/>
</dbReference>
<keyword evidence="4" id="KW-0862">Zinc</keyword>
<dbReference type="AlphaFoldDB" id="A0A8E2B352"/>
<dbReference type="PROSITE" id="PS01358">
    <property type="entry name" value="ZF_RANBP2_1"/>
    <property type="match status" value="2"/>
</dbReference>
<dbReference type="GO" id="GO:0008270">
    <property type="term" value="F:zinc ion binding"/>
    <property type="evidence" value="ECO:0007669"/>
    <property type="project" value="UniProtKB-KW"/>
</dbReference>
<dbReference type="PROSITE" id="PS50199">
    <property type="entry name" value="ZF_RANBP2_2"/>
    <property type="match status" value="1"/>
</dbReference>
<evidence type="ECO:0000313" key="9">
    <source>
        <dbReference type="EMBL" id="OCH91357.1"/>
    </source>
</evidence>
<sequence>MLPSDPRLRSPSPPCYRTDHALWVADAESPCGGFALSHEHISDALHAYSQPTWRPARETLPSGPSRAVRLYDIRLDTPAAIARALSCLTNLTTHRSASFWTRRDDGTTASSWANGVWVAFTTHDEALAALGLPWSCFSVAPALESDLEHLQEIPLFSPDPTNSVPAALENVSPSFSPLLLSSAQPFDLAGGDEPLMRRQDVYGTLPSAPPTRHVISTNPPNPKTNFRAGDWICAMPNCAAHNFQRNVVCFACGQSRMAGQQVPANVQLAPCPPSVTQISPRFAPGAGFRDDMLYMHAPLALAQQHAQMQQYSAPAVAPPQRAGAALQLPMGRGAAAPSYPILTPSGRALTIGGRVQNISRDPLVPCIMYWPDNEPLPEQGQIRPMGSAVITYPPIINTGNKGAAEKQPGDWVCQKCQYLNWRRRKVCQICYPYAEGNGDSISNAVQAERIALLANLLANQMEAPTNRPLERQHADASFRMPLAQISRAHVAASLAGLTPRPPSPIGSHRRSSEALCQEDSSPIYQTIGRPPALPSYPAAAAAAQGAHLTLLPSFLQDIVRSPSLSPSTSTSSADLSLEEYAQTPGGTHAARQLYATEHARSDSRGSFDLRSGRGSIWSLDGEESRTLAVPFSPTSAVQRFKNGNHL</sequence>
<dbReference type="GO" id="GO:0005634">
    <property type="term" value="C:nucleus"/>
    <property type="evidence" value="ECO:0007669"/>
    <property type="project" value="UniProtKB-SubCell"/>
</dbReference>
<evidence type="ECO:0000256" key="2">
    <source>
        <dbReference type="ARBA" id="ARBA00022723"/>
    </source>
</evidence>
<evidence type="ECO:0000256" key="4">
    <source>
        <dbReference type="ARBA" id="ARBA00022833"/>
    </source>
</evidence>
<dbReference type="InterPro" id="IPR036443">
    <property type="entry name" value="Znf_RanBP2_sf"/>
</dbReference>
<keyword evidence="2" id="KW-0479">Metal-binding</keyword>
<evidence type="ECO:0000256" key="3">
    <source>
        <dbReference type="ARBA" id="ARBA00022771"/>
    </source>
</evidence>
<dbReference type="InterPro" id="IPR001876">
    <property type="entry name" value="Znf_RanBP2"/>
</dbReference>
<keyword evidence="3 7" id="KW-0863">Zinc-finger</keyword>
<proteinExistence type="predicted"/>
<dbReference type="EMBL" id="KV722387">
    <property type="protein sequence ID" value="OCH91357.1"/>
    <property type="molecule type" value="Genomic_DNA"/>
</dbReference>